<evidence type="ECO:0000313" key="3">
    <source>
        <dbReference type="Proteomes" id="UP000468717"/>
    </source>
</evidence>
<dbReference type="Gene3D" id="3.30.460.10">
    <property type="entry name" value="Beta Polymerase, domain 2"/>
    <property type="match status" value="1"/>
</dbReference>
<keyword evidence="2" id="KW-0808">Transferase</keyword>
<name>A0A6I1IAP3_9BURK</name>
<dbReference type="SUPFAM" id="SSF81301">
    <property type="entry name" value="Nucleotidyltransferase"/>
    <property type="match status" value="1"/>
</dbReference>
<dbReference type="InterPro" id="IPR043519">
    <property type="entry name" value="NT_sf"/>
</dbReference>
<organism evidence="2 3">
    <name type="scientific">Janthinobacterium violaceinigrum</name>
    <dbReference type="NCBI Taxonomy" id="2654252"/>
    <lineage>
        <taxon>Bacteria</taxon>
        <taxon>Pseudomonadati</taxon>
        <taxon>Pseudomonadota</taxon>
        <taxon>Betaproteobacteria</taxon>
        <taxon>Burkholderiales</taxon>
        <taxon>Oxalobacteraceae</taxon>
        <taxon>Janthinobacterium</taxon>
    </lineage>
</organism>
<dbReference type="Proteomes" id="UP000468717">
    <property type="component" value="Unassembled WGS sequence"/>
</dbReference>
<accession>A0A6I1IAP3</accession>
<comment type="caution">
    <text evidence="2">The sequence shown here is derived from an EMBL/GenBank/DDBJ whole genome shotgun (WGS) entry which is preliminary data.</text>
</comment>
<dbReference type="CDD" id="cd05403">
    <property type="entry name" value="NT_KNTase_like"/>
    <property type="match status" value="1"/>
</dbReference>
<protein>
    <submittedName>
        <fullName evidence="2">Nucleotidyltransferase domain-containing protein</fullName>
    </submittedName>
</protein>
<proteinExistence type="predicted"/>
<evidence type="ECO:0000259" key="1">
    <source>
        <dbReference type="Pfam" id="PF01909"/>
    </source>
</evidence>
<keyword evidence="3" id="KW-1185">Reference proteome</keyword>
<gene>
    <name evidence="2" type="ORF">GCN75_00520</name>
</gene>
<dbReference type="GO" id="GO:0016779">
    <property type="term" value="F:nucleotidyltransferase activity"/>
    <property type="evidence" value="ECO:0007669"/>
    <property type="project" value="InterPro"/>
</dbReference>
<dbReference type="InterPro" id="IPR002934">
    <property type="entry name" value="Polymerase_NTP_transf_dom"/>
</dbReference>
<dbReference type="Pfam" id="PF01909">
    <property type="entry name" value="NTP_transf_2"/>
    <property type="match status" value="1"/>
</dbReference>
<feature type="domain" description="Polymerase nucleotidyl transferase" evidence="1">
    <location>
        <begin position="45"/>
        <end position="79"/>
    </location>
</feature>
<evidence type="ECO:0000313" key="2">
    <source>
        <dbReference type="EMBL" id="KAB8066789.1"/>
    </source>
</evidence>
<reference evidence="2 3" key="1">
    <citation type="submission" date="2019-10" db="EMBL/GenBank/DDBJ databases">
        <title>Three novel species isolated from a subtropical stream in China.</title>
        <authorList>
            <person name="Lu H."/>
        </authorList>
    </citation>
    <scope>NUCLEOTIDE SEQUENCE [LARGE SCALE GENOMIC DNA]</scope>
    <source>
        <strain evidence="2 3">FT13W</strain>
    </source>
</reference>
<dbReference type="EMBL" id="WFLI01000001">
    <property type="protein sequence ID" value="KAB8066789.1"/>
    <property type="molecule type" value="Genomic_DNA"/>
</dbReference>
<dbReference type="AlphaFoldDB" id="A0A6I1IAP3"/>
<sequence length="257" mass="28193">MPGMPATAPATLPAAPHGPLQPIFGALLQDVCASLSTHAGNVLDGIYLYGSIARGDATPGVSDLDLTLVLHQPAVPQQRAALEVLRLALQARHREVLKIDFDIGHRAHVLAPENLYSWGYWIKHQCRCVWGEDLAPHFAPFAPSRAIALAVNGDFVPVLEDYARRLDEERAPDAIVRLQREAARKLIRSTNILRHDGEPCWPASLDEHVTLLLRRHPAMQAQAAYFLAQARPGATPASGFAPALRRFTQWLAQQQAS</sequence>